<evidence type="ECO:0000256" key="7">
    <source>
        <dbReference type="PROSITE-ProRule" id="PRU01330"/>
    </source>
</evidence>
<evidence type="ECO:0000256" key="4">
    <source>
        <dbReference type="ARBA" id="ARBA00022741"/>
    </source>
</evidence>
<dbReference type="SUPFAM" id="SSF54368">
    <property type="entry name" value="Glutamine synthetase, N-terminal domain"/>
    <property type="match status" value="1"/>
</dbReference>
<dbReference type="PROSITE" id="PS51986">
    <property type="entry name" value="GS_BETA_GRASP"/>
    <property type="match status" value="1"/>
</dbReference>
<dbReference type="PANTHER" id="PTHR43785:SF12">
    <property type="entry name" value="TYPE-1 GLUTAMINE SYNTHETASE 2"/>
    <property type="match status" value="1"/>
</dbReference>
<dbReference type="InterPro" id="IPR014746">
    <property type="entry name" value="Gln_synth/guanido_kin_cat_dom"/>
</dbReference>
<evidence type="ECO:0000256" key="6">
    <source>
        <dbReference type="ARBA" id="ARBA00022842"/>
    </source>
</evidence>
<organism evidence="11 12">
    <name type="scientific">Candidatus Flavonifractor merdipullorum</name>
    <dbReference type="NCBI Taxonomy" id="2838590"/>
    <lineage>
        <taxon>Bacteria</taxon>
        <taxon>Bacillati</taxon>
        <taxon>Bacillota</taxon>
        <taxon>Clostridia</taxon>
        <taxon>Eubacteriales</taxon>
        <taxon>Oscillospiraceae</taxon>
        <taxon>Flavonifractor</taxon>
    </lineage>
</organism>
<dbReference type="Gene3D" id="3.10.20.70">
    <property type="entry name" value="Glutamine synthetase, N-terminal domain"/>
    <property type="match status" value="1"/>
</dbReference>
<keyword evidence="5" id="KW-0067">ATP-binding</keyword>
<dbReference type="InterPro" id="IPR008147">
    <property type="entry name" value="Gln_synt_N"/>
</dbReference>
<dbReference type="Proteomes" id="UP000824192">
    <property type="component" value="Unassembled WGS sequence"/>
</dbReference>
<dbReference type="SMART" id="SM01230">
    <property type="entry name" value="Gln-synt_C"/>
    <property type="match status" value="1"/>
</dbReference>
<dbReference type="PANTHER" id="PTHR43785">
    <property type="entry name" value="GAMMA-GLUTAMYLPUTRESCINE SYNTHETASE"/>
    <property type="match status" value="1"/>
</dbReference>
<dbReference type="PROSITE" id="PS51987">
    <property type="entry name" value="GS_CATALYTIC"/>
    <property type="match status" value="1"/>
</dbReference>
<reference evidence="11" key="1">
    <citation type="journal article" date="2021" name="PeerJ">
        <title>Extensive microbial diversity within the chicken gut microbiome revealed by metagenomics and culture.</title>
        <authorList>
            <person name="Gilroy R."/>
            <person name="Ravi A."/>
            <person name="Getino M."/>
            <person name="Pursley I."/>
            <person name="Horton D.L."/>
            <person name="Alikhan N.F."/>
            <person name="Baker D."/>
            <person name="Gharbi K."/>
            <person name="Hall N."/>
            <person name="Watson M."/>
            <person name="Adriaenssens E.M."/>
            <person name="Foster-Nyarko E."/>
            <person name="Jarju S."/>
            <person name="Secka A."/>
            <person name="Antonio M."/>
            <person name="Oren A."/>
            <person name="Chaudhuri R.R."/>
            <person name="La Ragione R."/>
            <person name="Hildebrand F."/>
            <person name="Pallen M.J."/>
        </authorList>
    </citation>
    <scope>NUCLEOTIDE SEQUENCE</scope>
    <source>
        <strain evidence="11">ChiGjej6B6-1540</strain>
    </source>
</reference>
<keyword evidence="6" id="KW-0460">Magnesium</keyword>
<comment type="cofactor">
    <cofactor evidence="1">
        <name>Mg(2+)</name>
        <dbReference type="ChEBI" id="CHEBI:18420"/>
    </cofactor>
</comment>
<name>A0A9D1RSJ4_9FIRM</name>
<dbReference type="Gene3D" id="3.30.590.10">
    <property type="entry name" value="Glutamine synthetase/guanido kinase, catalytic domain"/>
    <property type="match status" value="1"/>
</dbReference>
<keyword evidence="3" id="KW-0436">Ligase</keyword>
<evidence type="ECO:0000313" key="11">
    <source>
        <dbReference type="EMBL" id="HIW92987.1"/>
    </source>
</evidence>
<evidence type="ECO:0000256" key="1">
    <source>
        <dbReference type="ARBA" id="ARBA00001946"/>
    </source>
</evidence>
<dbReference type="GO" id="GO:0005524">
    <property type="term" value="F:ATP binding"/>
    <property type="evidence" value="ECO:0007669"/>
    <property type="project" value="UniProtKB-KW"/>
</dbReference>
<feature type="domain" description="GS beta-grasp" evidence="9">
    <location>
        <begin position="15"/>
        <end position="100"/>
    </location>
</feature>
<evidence type="ECO:0000256" key="5">
    <source>
        <dbReference type="ARBA" id="ARBA00022840"/>
    </source>
</evidence>
<sequence length="438" mass="48333">MHTSLSEVLEFLQDNDVKFIRLAFCDLFGVQKNISIMPSELPLAMEQGISFDGSALPGFMNVESSDLFLHPDPATLAFLPWRPATGRVVRFFCDVRYPDGSPFEGDGRSILRKTMADARALDLSCTVGTECEFYLFRTDENGMPTRVPHDQGSYFDVAPLDKGENVRRQICLTLEEMGIQPETSHHEQGPGQHEIDFKYASPLQAADNLVTFKWAVKVLAEQNGLFASFLPKPLPDQPGSGLHVNLSLFRQGENLFRNPDTNTHNRTSEAFLAGILRRVAECTVFLNPLVNSYSRFGAFEAPRYITWSHQNRSQLVRIPAAQGDLRRMELRSPDAAINPYLAFSLLIQAGLEGVADDLPLPAPCDLDLFQIGAGADYPALPQSLGQAAALARESAFVRSVLPPATLERYLSAKEAQFQAVLHAADGGAAEEAQLFARC</sequence>
<evidence type="ECO:0000313" key="12">
    <source>
        <dbReference type="Proteomes" id="UP000824192"/>
    </source>
</evidence>
<evidence type="ECO:0000256" key="8">
    <source>
        <dbReference type="RuleBase" id="RU000384"/>
    </source>
</evidence>
<keyword evidence="4" id="KW-0547">Nucleotide-binding</keyword>
<dbReference type="SUPFAM" id="SSF55931">
    <property type="entry name" value="Glutamine synthetase/guanido kinase"/>
    <property type="match status" value="1"/>
</dbReference>
<comment type="similarity">
    <text evidence="2 7 8">Belongs to the glutamine synthetase family.</text>
</comment>
<dbReference type="GO" id="GO:0006542">
    <property type="term" value="P:glutamine biosynthetic process"/>
    <property type="evidence" value="ECO:0007669"/>
    <property type="project" value="InterPro"/>
</dbReference>
<dbReference type="AlphaFoldDB" id="A0A9D1RSJ4"/>
<accession>A0A9D1RSJ4</accession>
<dbReference type="InterPro" id="IPR027303">
    <property type="entry name" value="Gln_synth_gly_rich_site"/>
</dbReference>
<comment type="caution">
    <text evidence="11">The sequence shown here is derived from an EMBL/GenBank/DDBJ whole genome shotgun (WGS) entry which is preliminary data.</text>
</comment>
<protein>
    <submittedName>
        <fullName evidence="11">Glutamine synthetase family protein</fullName>
    </submittedName>
</protein>
<feature type="domain" description="GS catalytic" evidence="10">
    <location>
        <begin position="107"/>
        <end position="438"/>
    </location>
</feature>
<proteinExistence type="inferred from homology"/>
<evidence type="ECO:0000256" key="3">
    <source>
        <dbReference type="ARBA" id="ARBA00022598"/>
    </source>
</evidence>
<dbReference type="Pfam" id="PF03951">
    <property type="entry name" value="Gln-synt_N"/>
    <property type="match status" value="1"/>
</dbReference>
<dbReference type="InterPro" id="IPR036651">
    <property type="entry name" value="Gln_synt_N_sf"/>
</dbReference>
<gene>
    <name evidence="11" type="ORF">H9868_00430</name>
</gene>
<evidence type="ECO:0000256" key="2">
    <source>
        <dbReference type="ARBA" id="ARBA00009897"/>
    </source>
</evidence>
<dbReference type="InterPro" id="IPR008146">
    <property type="entry name" value="Gln_synth_cat_dom"/>
</dbReference>
<dbReference type="GO" id="GO:0004356">
    <property type="term" value="F:glutamine synthetase activity"/>
    <property type="evidence" value="ECO:0007669"/>
    <property type="project" value="InterPro"/>
</dbReference>
<dbReference type="PROSITE" id="PS00181">
    <property type="entry name" value="GLNA_ATP"/>
    <property type="match status" value="1"/>
</dbReference>
<evidence type="ECO:0000259" key="9">
    <source>
        <dbReference type="PROSITE" id="PS51986"/>
    </source>
</evidence>
<dbReference type="Pfam" id="PF00120">
    <property type="entry name" value="Gln-synt_C"/>
    <property type="match status" value="1"/>
</dbReference>
<dbReference type="EMBL" id="DXGA01000007">
    <property type="protein sequence ID" value="HIW92987.1"/>
    <property type="molecule type" value="Genomic_DNA"/>
</dbReference>
<reference evidence="11" key="2">
    <citation type="submission" date="2021-04" db="EMBL/GenBank/DDBJ databases">
        <authorList>
            <person name="Gilroy R."/>
        </authorList>
    </citation>
    <scope>NUCLEOTIDE SEQUENCE</scope>
    <source>
        <strain evidence="11">ChiGjej6B6-1540</strain>
    </source>
</reference>
<evidence type="ECO:0000259" key="10">
    <source>
        <dbReference type="PROSITE" id="PS51987"/>
    </source>
</evidence>